<dbReference type="RefSeq" id="WP_183797436.1">
    <property type="nucleotide sequence ID" value="NZ_JACIII010000004.1"/>
</dbReference>
<dbReference type="Gene3D" id="3.40.50.2300">
    <property type="match status" value="1"/>
</dbReference>
<gene>
    <name evidence="4" type="ORF">GGD69_001715</name>
</gene>
<dbReference type="PANTHER" id="PTHR44591:SF25">
    <property type="entry name" value="CHEMOTAXIS TWO-COMPONENT RESPONSE REGULATOR"/>
    <property type="match status" value="1"/>
</dbReference>
<dbReference type="AlphaFoldDB" id="A0AAW3UUT0"/>
<sequence>MRNKTVCIIDDELSVRQSLGSLVRAMGALAREYESAEAFLSHGLHRPVDCVVWDIQMGHMSGVQLVAQLRAEACEVPFIFVTGHFTARRRAEAELYGALCVLEKPFDPEELALWIGKALRGR</sequence>
<comment type="caution">
    <text evidence="4">The sequence shown here is derived from an EMBL/GenBank/DDBJ whole genome shotgun (WGS) entry which is preliminary data.</text>
</comment>
<dbReference type="InterPro" id="IPR050595">
    <property type="entry name" value="Bact_response_regulator"/>
</dbReference>
<dbReference type="PROSITE" id="PS50110">
    <property type="entry name" value="RESPONSE_REGULATORY"/>
    <property type="match status" value="1"/>
</dbReference>
<dbReference type="Proteomes" id="UP000518681">
    <property type="component" value="Unassembled WGS sequence"/>
</dbReference>
<organism evidence="4 5">
    <name type="scientific">Paraburkholderia fungorum</name>
    <dbReference type="NCBI Taxonomy" id="134537"/>
    <lineage>
        <taxon>Bacteria</taxon>
        <taxon>Pseudomonadati</taxon>
        <taxon>Pseudomonadota</taxon>
        <taxon>Betaproteobacteria</taxon>
        <taxon>Burkholderiales</taxon>
        <taxon>Burkholderiaceae</taxon>
        <taxon>Paraburkholderia</taxon>
    </lineage>
</organism>
<evidence type="ECO:0000256" key="2">
    <source>
        <dbReference type="PROSITE-ProRule" id="PRU00169"/>
    </source>
</evidence>
<evidence type="ECO:0000256" key="1">
    <source>
        <dbReference type="ARBA" id="ARBA00022553"/>
    </source>
</evidence>
<dbReference type="EMBL" id="JACIIK010000003">
    <property type="protein sequence ID" value="MBB6200866.1"/>
    <property type="molecule type" value="Genomic_DNA"/>
</dbReference>
<evidence type="ECO:0000259" key="3">
    <source>
        <dbReference type="PROSITE" id="PS50110"/>
    </source>
</evidence>
<accession>A0AAW3UUT0</accession>
<feature type="domain" description="Response regulatory" evidence="3">
    <location>
        <begin position="5"/>
        <end position="119"/>
    </location>
</feature>
<name>A0AAW3UUT0_9BURK</name>
<feature type="modified residue" description="4-aspartylphosphate" evidence="2">
    <location>
        <position position="54"/>
    </location>
</feature>
<proteinExistence type="predicted"/>
<dbReference type="SUPFAM" id="SSF52172">
    <property type="entry name" value="CheY-like"/>
    <property type="match status" value="1"/>
</dbReference>
<dbReference type="InterPro" id="IPR001789">
    <property type="entry name" value="Sig_transdc_resp-reg_receiver"/>
</dbReference>
<evidence type="ECO:0000313" key="5">
    <source>
        <dbReference type="Proteomes" id="UP000518681"/>
    </source>
</evidence>
<protein>
    <submittedName>
        <fullName evidence="4">FixJ family two-component response regulator</fullName>
    </submittedName>
</protein>
<keyword evidence="1 2" id="KW-0597">Phosphoprotein</keyword>
<evidence type="ECO:0000313" key="4">
    <source>
        <dbReference type="EMBL" id="MBB6200866.1"/>
    </source>
</evidence>
<reference evidence="4 5" key="1">
    <citation type="submission" date="2020-08" db="EMBL/GenBank/DDBJ databases">
        <title>Genomic Encyclopedia of Type Strains, Phase IV (KMG-V): Genome sequencing to study the core and pangenomes of soil and plant-associated prokaryotes.</title>
        <authorList>
            <person name="Whitman W."/>
        </authorList>
    </citation>
    <scope>NUCLEOTIDE SEQUENCE [LARGE SCALE GENOMIC DNA]</scope>
    <source>
        <strain evidence="4 5">SEMIA 4013</strain>
    </source>
</reference>
<dbReference type="Pfam" id="PF00072">
    <property type="entry name" value="Response_reg"/>
    <property type="match status" value="1"/>
</dbReference>
<dbReference type="InterPro" id="IPR011006">
    <property type="entry name" value="CheY-like_superfamily"/>
</dbReference>
<dbReference type="GO" id="GO:0000160">
    <property type="term" value="P:phosphorelay signal transduction system"/>
    <property type="evidence" value="ECO:0007669"/>
    <property type="project" value="InterPro"/>
</dbReference>
<dbReference type="SMART" id="SM00448">
    <property type="entry name" value="REC"/>
    <property type="match status" value="1"/>
</dbReference>
<dbReference type="PANTHER" id="PTHR44591">
    <property type="entry name" value="STRESS RESPONSE REGULATOR PROTEIN 1"/>
    <property type="match status" value="1"/>
</dbReference>